<dbReference type="EMBL" id="LN853038">
    <property type="protein sequence ID" value="CRY94860.1"/>
    <property type="molecule type" value="Genomic_DNA"/>
</dbReference>
<accession>A0A0H5Q0C3</accession>
<evidence type="ECO:0000313" key="1">
    <source>
        <dbReference type="EMBL" id="CRY94860.1"/>
    </source>
</evidence>
<proteinExistence type="predicted"/>
<reference evidence="1" key="1">
    <citation type="submission" date="2015-06" db="EMBL/GenBank/DDBJ databases">
        <authorList>
            <person name="Joergensen T."/>
        </authorList>
    </citation>
    <scope>NUCLEOTIDE SEQUENCE</scope>
    <source>
        <strain evidence="1">RGRH0383</strain>
    </source>
</reference>
<organism evidence="1">
    <name type="scientific">uncultured prokaryote</name>
    <dbReference type="NCBI Taxonomy" id="198431"/>
    <lineage>
        <taxon>unclassified sequences</taxon>
        <taxon>environmental samples</taxon>
    </lineage>
</organism>
<reference evidence="1" key="2">
    <citation type="submission" date="2015-07" db="EMBL/GenBank/DDBJ databases">
        <title>Plasmids, circular viruses and viroids from rat gut.</title>
        <authorList>
            <person name="Jorgensen T.J."/>
            <person name="Hansen M.A."/>
            <person name="Xu Z."/>
            <person name="Tabak M.A."/>
            <person name="Sorensen S.J."/>
            <person name="Hansen L.H."/>
        </authorList>
    </citation>
    <scope>NUCLEOTIDE SEQUENCE</scope>
    <source>
        <strain evidence="1">RGRH0383</strain>
    </source>
</reference>
<dbReference type="AlphaFoldDB" id="A0A0H5Q0C3"/>
<sequence length="76" mass="8257">MSNLLLSVAIDKYSHTPALRGSRAGVPVCELPRRHGRHTPFVSAYAIIRSTGAIINPDNYKKITEAGVLRVGESLL</sequence>
<name>A0A0H5Q0C3_9ZZZZ</name>
<protein>
    <submittedName>
        <fullName evidence="1">Uncharacterized protein</fullName>
    </submittedName>
</protein>